<dbReference type="EMBL" id="CP012172">
    <property type="protein sequence ID" value="AKV74269.1"/>
    <property type="molecule type" value="Genomic_DNA"/>
</dbReference>
<dbReference type="Proteomes" id="UP000062398">
    <property type="component" value="Chromosome"/>
</dbReference>
<reference evidence="9 10" key="2">
    <citation type="journal article" date="2015" name="Genome Announc.">
        <title>Complete Genome Sequences of Evolved Arsenate-Resistant Metallosphaera sedula Strains.</title>
        <authorList>
            <person name="Ai C."/>
            <person name="McCarthy S."/>
            <person name="Schackwitz W."/>
            <person name="Martin J."/>
            <person name="Lipzen A."/>
            <person name="Blum P."/>
        </authorList>
    </citation>
    <scope>NUCLEOTIDE SEQUENCE [LARGE SCALE GENOMIC DNA]</scope>
    <source>
        <strain evidence="4 10">ARS120-1</strain>
        <strain evidence="5 9">ARS120-2</strain>
        <strain evidence="2 12">ARS50-1</strain>
        <strain evidence="3 11">ARS50-2</strain>
    </source>
</reference>
<dbReference type="RefSeq" id="WP_012021193.1">
    <property type="nucleotide sequence ID" value="NZ_AP019770.1"/>
</dbReference>
<dbReference type="Proteomes" id="UP000029084">
    <property type="component" value="Chromosome"/>
</dbReference>
<dbReference type="EMBL" id="CP008822">
    <property type="protein sequence ID" value="AIM27391.1"/>
    <property type="molecule type" value="Genomic_DNA"/>
</dbReference>
<dbReference type="EMBL" id="CP012176">
    <property type="protein sequence ID" value="AKV83246.1"/>
    <property type="molecule type" value="Genomic_DNA"/>
</dbReference>
<evidence type="ECO:0000313" key="7">
    <source>
        <dbReference type="Proteomes" id="UP000029084"/>
    </source>
</evidence>
<dbReference type="AlphaFoldDB" id="A0A088E4Y9"/>
<gene>
    <name evidence="1" type="ORF">HA72_1246</name>
    <name evidence="2" type="ORF">MsedA_1265</name>
    <name evidence="3" type="ORF">MsedB_1267</name>
    <name evidence="4" type="ORF">MsedC_1265</name>
    <name evidence="5" type="ORF">MsedD_1266</name>
    <name evidence="6" type="ORF">MsedE_1269</name>
</gene>
<dbReference type="Proteomes" id="UP000056255">
    <property type="component" value="Chromosome"/>
</dbReference>
<dbReference type="OMA" id="EYGNTRH"/>
<evidence type="ECO:0000313" key="11">
    <source>
        <dbReference type="Proteomes" id="UP000062475"/>
    </source>
</evidence>
<reference evidence="1 7" key="1">
    <citation type="journal article" date="2014" name="J. Bacteriol.">
        <title>Role of an Archaeal PitA Transporter in the Copper and Arsenic Resistance of Metallosphaera sedula, an Extreme Thermoacidophile.</title>
        <authorList>
            <person name="McCarthy S."/>
            <person name="Ai C."/>
            <person name="Wheaton G."/>
            <person name="Tevatia R."/>
            <person name="Eckrich V."/>
            <person name="Kelly R."/>
            <person name="Blum P."/>
        </authorList>
    </citation>
    <scope>NUCLEOTIDE SEQUENCE [LARGE SCALE GENOMIC DNA]</scope>
    <source>
        <strain evidence="1 7">CuR1</strain>
    </source>
</reference>
<evidence type="ECO:0000313" key="8">
    <source>
        <dbReference type="Proteomes" id="UP000056255"/>
    </source>
</evidence>
<evidence type="ECO:0000313" key="1">
    <source>
        <dbReference type="EMBL" id="AIM27391.1"/>
    </source>
</evidence>
<dbReference type="Proteomes" id="UP000062475">
    <property type="component" value="Chromosome"/>
</dbReference>
<evidence type="ECO:0000313" key="12">
    <source>
        <dbReference type="Proteomes" id="UP000068832"/>
    </source>
</evidence>
<evidence type="ECO:0000313" key="10">
    <source>
        <dbReference type="Proteomes" id="UP000062398"/>
    </source>
</evidence>
<dbReference type="EMBL" id="CP012173">
    <property type="protein sequence ID" value="AKV76508.1"/>
    <property type="molecule type" value="Genomic_DNA"/>
</dbReference>
<evidence type="ECO:0000313" key="4">
    <source>
        <dbReference type="EMBL" id="AKV78760.1"/>
    </source>
</evidence>
<accession>A0A088E4Y9</accession>
<dbReference type="Proteomes" id="UP000061362">
    <property type="component" value="Chromosome"/>
</dbReference>
<organism evidence="1 7">
    <name type="scientific">Metallosphaera sedula</name>
    <dbReference type="NCBI Taxonomy" id="43687"/>
    <lineage>
        <taxon>Archaea</taxon>
        <taxon>Thermoproteota</taxon>
        <taxon>Thermoprotei</taxon>
        <taxon>Sulfolobales</taxon>
        <taxon>Sulfolobaceae</taxon>
        <taxon>Metallosphaera</taxon>
    </lineage>
</organism>
<proteinExistence type="predicted"/>
<dbReference type="EMBL" id="CP012175">
    <property type="protein sequence ID" value="AKV81005.1"/>
    <property type="molecule type" value="Genomic_DNA"/>
</dbReference>
<reference evidence="6 8" key="3">
    <citation type="submission" date="2015-07" db="EMBL/GenBank/DDBJ databases">
        <title>Physiological, transcriptional responses and genome re-sequencing of acid resistant extremely thermoacidophilic Metallosphaera sedula SARC-M1.</title>
        <authorList>
            <person name="Ai C."/>
            <person name="McCarthy S."/>
            <person name="Eckrich V."/>
            <person name="Rudrappa D."/>
            <person name="Qiu G."/>
            <person name="Blum P."/>
        </authorList>
    </citation>
    <scope>NUCLEOTIDE SEQUENCE [LARGE SCALE GENOMIC DNA]</scope>
    <source>
        <strain evidence="6 8">SARC-M1</strain>
    </source>
</reference>
<dbReference type="PATRIC" id="fig|43687.5.peg.1359"/>
<dbReference type="EMBL" id="CP012174">
    <property type="protein sequence ID" value="AKV78760.1"/>
    <property type="molecule type" value="Genomic_DNA"/>
</dbReference>
<dbReference type="OrthoDB" id="384098at2157"/>
<sequence length="80" mass="9316">MRKTLVRLDENIYRELVRLSLKEYGNTRHISDVLNELLRKQLAEGRRKKVEMKISVKVEGAENLTPEEIDRLAEDAYSGS</sequence>
<evidence type="ECO:0000313" key="3">
    <source>
        <dbReference type="EMBL" id="AKV76508.1"/>
    </source>
</evidence>
<protein>
    <recommendedName>
        <fullName evidence="13">VapB-type antitoxin</fullName>
    </recommendedName>
</protein>
<dbReference type="Proteomes" id="UP000068832">
    <property type="component" value="Chromosome"/>
</dbReference>
<evidence type="ECO:0000313" key="5">
    <source>
        <dbReference type="EMBL" id="AKV81005.1"/>
    </source>
</evidence>
<evidence type="ECO:0008006" key="13">
    <source>
        <dbReference type="Google" id="ProtNLM"/>
    </source>
</evidence>
<evidence type="ECO:0000313" key="2">
    <source>
        <dbReference type="EMBL" id="AKV74269.1"/>
    </source>
</evidence>
<evidence type="ECO:0000313" key="6">
    <source>
        <dbReference type="EMBL" id="AKV83246.1"/>
    </source>
</evidence>
<dbReference type="GeneID" id="97613643"/>
<name>A0A088E4Y9_9CREN</name>
<evidence type="ECO:0000313" key="9">
    <source>
        <dbReference type="Proteomes" id="UP000061362"/>
    </source>
</evidence>